<protein>
    <submittedName>
        <fullName evidence="3">Uncharacterized protein</fullName>
    </submittedName>
</protein>
<comment type="caution">
    <text evidence="3">The sequence shown here is derived from an EMBL/GenBank/DDBJ whole genome shotgun (WGS) entry which is preliminary data.</text>
</comment>
<keyword evidence="4" id="KW-1185">Reference proteome</keyword>
<reference evidence="3 4" key="1">
    <citation type="submission" date="2019-06" db="EMBL/GenBank/DDBJ databases">
        <title>Sequencing the genomes of 1000 actinobacteria strains.</title>
        <authorList>
            <person name="Klenk H.-P."/>
        </authorList>
    </citation>
    <scope>NUCLEOTIDE SEQUENCE [LARGE SCALE GENOMIC DNA]</scope>
    <source>
        <strain evidence="3 4">DSM 12362</strain>
    </source>
</reference>
<evidence type="ECO:0000256" key="1">
    <source>
        <dbReference type="SAM" id="Coils"/>
    </source>
</evidence>
<proteinExistence type="predicted"/>
<gene>
    <name evidence="3" type="ORF">FB476_1529</name>
</gene>
<dbReference type="Proteomes" id="UP000315133">
    <property type="component" value="Unassembled WGS sequence"/>
</dbReference>
<dbReference type="AlphaFoldDB" id="A0A543KNK7"/>
<accession>A0A543KNK7</accession>
<name>A0A543KNK7_9MICO</name>
<sequence>MGKAQRIRRQREAEAAERERLIEEHLQLRADREGDPRFSALTRHADGSATVTMTDELAEAGRHQIVLFEERFGRPPGPDDPLLFDPDQDEPAPLDPDKFLAEVERASARAGMPEVGAAVRELGYIVSEQNRHHFSVAELDAWDEAIDRHRKLAS</sequence>
<evidence type="ECO:0000313" key="4">
    <source>
        <dbReference type="Proteomes" id="UP000315133"/>
    </source>
</evidence>
<dbReference type="EMBL" id="VFPU01000001">
    <property type="protein sequence ID" value="TQM96644.1"/>
    <property type="molecule type" value="Genomic_DNA"/>
</dbReference>
<evidence type="ECO:0000313" key="3">
    <source>
        <dbReference type="EMBL" id="TQM96644.1"/>
    </source>
</evidence>
<organism evidence="3 4">
    <name type="scientific">Ornithinimicrobium humiphilum</name>
    <dbReference type="NCBI Taxonomy" id="125288"/>
    <lineage>
        <taxon>Bacteria</taxon>
        <taxon>Bacillati</taxon>
        <taxon>Actinomycetota</taxon>
        <taxon>Actinomycetes</taxon>
        <taxon>Micrococcales</taxon>
        <taxon>Ornithinimicrobiaceae</taxon>
        <taxon>Ornithinimicrobium</taxon>
    </lineage>
</organism>
<keyword evidence="1" id="KW-0175">Coiled coil</keyword>
<feature type="region of interest" description="Disordered" evidence="2">
    <location>
        <begin position="71"/>
        <end position="93"/>
    </location>
</feature>
<evidence type="ECO:0000256" key="2">
    <source>
        <dbReference type="SAM" id="MobiDB-lite"/>
    </source>
</evidence>
<feature type="coiled-coil region" evidence="1">
    <location>
        <begin position="4"/>
        <end position="31"/>
    </location>
</feature>